<evidence type="ECO:0000313" key="1">
    <source>
        <dbReference type="EMBL" id="RIJ43351.1"/>
    </source>
</evidence>
<reference evidence="1 2" key="1">
    <citation type="submission" date="2018-08" db="EMBL/GenBank/DDBJ databases">
        <title>Genome Sequence of Clavibacter michiganensis Subspecies type strains, and the Atypical Peach-Colored Strains Isolated from Tomato.</title>
        <authorList>
            <person name="Osdaghi E."/>
            <person name="Portier P."/>
            <person name="Briand M."/>
            <person name="Jacques M.-A."/>
        </authorList>
    </citation>
    <scope>NUCLEOTIDE SEQUENCE [LARGE SCALE GENOMIC DNA]</scope>
    <source>
        <strain evidence="1 2">CFBP 6488</strain>
    </source>
</reference>
<protein>
    <submittedName>
        <fullName evidence="1">DUF4868 domain-containing protein</fullName>
    </submittedName>
</protein>
<sequence length="293" mass="32078">MTLSTTGPAVLIVAWRKGAATHARVVMVGGDVASRLEELAAAAAALIHSELESYDPDSPAEDGAPRIAEREEAFDTDLLGELAAGGSHDTATASDFENRIICWAVVLGSDTDQTIYVHKNSPVALARKPLIARLFDDTLTKLEEPILTFDGHFDLIITPSELYILNQANFEGLFKDSDAVLARSREWVDRLVDTLDVTQDSAAALEIIVRRNSVVRRKVTSIIRRPYMSRVTMADISAKLEEHGMDADVYMPQGKLAFNEQTATALVRLLNEDLFQGDFSQDAYAASGKQRLS</sequence>
<dbReference type="Proteomes" id="UP000266634">
    <property type="component" value="Unassembled WGS sequence"/>
</dbReference>
<dbReference type="Pfam" id="PF16162">
    <property type="entry name" value="KwaB"/>
    <property type="match status" value="1"/>
</dbReference>
<proteinExistence type="predicted"/>
<comment type="caution">
    <text evidence="1">The sequence shown here is derived from an EMBL/GenBank/DDBJ whole genome shotgun (WGS) entry which is preliminary data.</text>
</comment>
<name>A0A399N030_9MICO</name>
<evidence type="ECO:0000313" key="2">
    <source>
        <dbReference type="Proteomes" id="UP000266634"/>
    </source>
</evidence>
<accession>A0A399N030</accession>
<dbReference type="InterPro" id="IPR032359">
    <property type="entry name" value="KwaB-like"/>
</dbReference>
<organism evidence="1 2">
    <name type="scientific">Clavibacter michiganensis subsp. insidiosus</name>
    <dbReference type="NCBI Taxonomy" id="33014"/>
    <lineage>
        <taxon>Bacteria</taxon>
        <taxon>Bacillati</taxon>
        <taxon>Actinomycetota</taxon>
        <taxon>Actinomycetes</taxon>
        <taxon>Micrococcales</taxon>
        <taxon>Microbacteriaceae</taxon>
        <taxon>Clavibacter</taxon>
    </lineage>
</organism>
<dbReference type="RefSeq" id="WP_094171328.1">
    <property type="nucleotide sequence ID" value="NZ_CP021038.1"/>
</dbReference>
<dbReference type="AlphaFoldDB" id="A0A399N030"/>
<gene>
    <name evidence="1" type="ORF">DZF93_06815</name>
</gene>
<dbReference type="EMBL" id="QWEA01000202">
    <property type="protein sequence ID" value="RIJ43351.1"/>
    <property type="molecule type" value="Genomic_DNA"/>
</dbReference>